<dbReference type="Proteomes" id="UP000219281">
    <property type="component" value="Unassembled WGS sequence"/>
</dbReference>
<accession>A0A285ZVW3</accession>
<evidence type="ECO:0000313" key="2">
    <source>
        <dbReference type="Proteomes" id="UP000219281"/>
    </source>
</evidence>
<dbReference type="AlphaFoldDB" id="A0A285ZVW3"/>
<keyword evidence="2" id="KW-1185">Reference proteome</keyword>
<dbReference type="EMBL" id="OCMT01000002">
    <property type="protein sequence ID" value="SOD13788.1"/>
    <property type="molecule type" value="Genomic_DNA"/>
</dbReference>
<sequence>MPSNTASPEKKPTVDINIPKRVTLQLFTLVIMAGALQ</sequence>
<name>A0A285ZVW3_9SPHI</name>
<organism evidence="1 2">
    <name type="scientific">Pedobacter xixiisoli</name>
    <dbReference type="NCBI Taxonomy" id="1476464"/>
    <lineage>
        <taxon>Bacteria</taxon>
        <taxon>Pseudomonadati</taxon>
        <taxon>Bacteroidota</taxon>
        <taxon>Sphingobacteriia</taxon>
        <taxon>Sphingobacteriales</taxon>
        <taxon>Sphingobacteriaceae</taxon>
        <taxon>Pedobacter</taxon>
    </lineage>
</organism>
<evidence type="ECO:0000313" key="1">
    <source>
        <dbReference type="EMBL" id="SOD13788.1"/>
    </source>
</evidence>
<gene>
    <name evidence="1" type="ORF">SAMN06297358_1238</name>
</gene>
<protein>
    <submittedName>
        <fullName evidence="1">Uncharacterized protein</fullName>
    </submittedName>
</protein>
<proteinExistence type="predicted"/>
<reference evidence="2" key="1">
    <citation type="submission" date="2017-09" db="EMBL/GenBank/DDBJ databases">
        <authorList>
            <person name="Varghese N."/>
            <person name="Submissions S."/>
        </authorList>
    </citation>
    <scope>NUCLEOTIDE SEQUENCE [LARGE SCALE GENOMIC DNA]</scope>
    <source>
        <strain evidence="2">CGMCC 1.12803</strain>
    </source>
</reference>